<protein>
    <submittedName>
        <fullName evidence="1">Uncharacterized protein</fullName>
    </submittedName>
</protein>
<organism evidence="1 2">
    <name type="scientific">Plastoroseomonas arctica</name>
    <dbReference type="NCBI Taxonomy" id="1509237"/>
    <lineage>
        <taxon>Bacteria</taxon>
        <taxon>Pseudomonadati</taxon>
        <taxon>Pseudomonadota</taxon>
        <taxon>Alphaproteobacteria</taxon>
        <taxon>Acetobacterales</taxon>
        <taxon>Acetobacteraceae</taxon>
        <taxon>Plastoroseomonas</taxon>
    </lineage>
</organism>
<keyword evidence="2" id="KW-1185">Reference proteome</keyword>
<evidence type="ECO:0000313" key="1">
    <source>
        <dbReference type="EMBL" id="MBR0655629.1"/>
    </source>
</evidence>
<comment type="caution">
    <text evidence="1">The sequence shown here is derived from an EMBL/GenBank/DDBJ whole genome shotgun (WGS) entry which is preliminary data.</text>
</comment>
<gene>
    <name evidence="1" type="ORF">GXW79_11110</name>
</gene>
<evidence type="ECO:0000313" key="2">
    <source>
        <dbReference type="Proteomes" id="UP001196068"/>
    </source>
</evidence>
<dbReference type="Proteomes" id="UP001196068">
    <property type="component" value="Unassembled WGS sequence"/>
</dbReference>
<name>A0AAF1K3M1_9PROT</name>
<accession>A0AAF1K3M1</accession>
<dbReference type="AlphaFoldDB" id="A0AAF1K3M1"/>
<reference evidence="1" key="1">
    <citation type="submission" date="2020-01" db="EMBL/GenBank/DDBJ databases">
        <authorList>
            <person name="Rat A."/>
        </authorList>
    </citation>
    <scope>NUCLEOTIDE SEQUENCE</scope>
    <source>
        <strain evidence="1">LMG 28251</strain>
    </source>
</reference>
<sequence>MSAIQPLLPLQLRQARDLAEAWSPAPLPPRRLGRQGAVVAGATWSATQVRPLRSAMRDLTLGLALAMLVVEAILAFTGV</sequence>
<proteinExistence type="predicted"/>
<dbReference type="EMBL" id="JAAEDH010000011">
    <property type="protein sequence ID" value="MBR0655629.1"/>
    <property type="molecule type" value="Genomic_DNA"/>
</dbReference>
<reference evidence="1" key="2">
    <citation type="journal article" date="2021" name="Syst. Appl. Microbiol.">
        <title>Roseomonas hellenica sp. nov., isolated from roots of wild-growing Alkanna tinctoria.</title>
        <authorList>
            <person name="Rat A."/>
            <person name="Naranjo H.D."/>
            <person name="Lebbe L."/>
            <person name="Cnockaert M."/>
            <person name="Krigas N."/>
            <person name="Grigoriadou K."/>
            <person name="Maloupa E."/>
            <person name="Willems A."/>
        </authorList>
    </citation>
    <scope>NUCLEOTIDE SEQUENCE</scope>
    <source>
        <strain evidence="1">LMG 28251</strain>
    </source>
</reference>
<dbReference type="RefSeq" id="WP_211874466.1">
    <property type="nucleotide sequence ID" value="NZ_JAAEDH010000011.1"/>
</dbReference>